<name>A0A834LA86_RHOSS</name>
<comment type="similarity">
    <text evidence="2">Belongs to the UPF0057 (PMP3) family.</text>
</comment>
<keyword evidence="3" id="KW-0812">Transmembrane</keyword>
<comment type="caution">
    <text evidence="6">The sequence shown here is derived from an EMBL/GenBank/DDBJ whole genome shotgun (WGS) entry which is preliminary data.</text>
</comment>
<dbReference type="AlphaFoldDB" id="A0A834LA86"/>
<evidence type="ECO:0000256" key="3">
    <source>
        <dbReference type="ARBA" id="ARBA00022692"/>
    </source>
</evidence>
<evidence type="ECO:0000256" key="1">
    <source>
        <dbReference type="ARBA" id="ARBA00004370"/>
    </source>
</evidence>
<dbReference type="Pfam" id="PF01679">
    <property type="entry name" value="Pmp3"/>
    <property type="match status" value="1"/>
</dbReference>
<comment type="subcellular location">
    <subcellularLocation>
        <location evidence="1">Membrane</location>
    </subcellularLocation>
</comment>
<evidence type="ECO:0000256" key="4">
    <source>
        <dbReference type="ARBA" id="ARBA00022989"/>
    </source>
</evidence>
<keyword evidence="5" id="KW-0472">Membrane</keyword>
<dbReference type="EMBL" id="WJXA01000011">
    <property type="protein sequence ID" value="KAF7126278.1"/>
    <property type="molecule type" value="Genomic_DNA"/>
</dbReference>
<dbReference type="GO" id="GO:0016020">
    <property type="term" value="C:membrane"/>
    <property type="evidence" value="ECO:0007669"/>
    <property type="project" value="UniProtKB-SubCell"/>
</dbReference>
<keyword evidence="7" id="KW-1185">Reference proteome</keyword>
<evidence type="ECO:0000313" key="7">
    <source>
        <dbReference type="Proteomes" id="UP000626092"/>
    </source>
</evidence>
<dbReference type="OrthoDB" id="1798083at2759"/>
<dbReference type="InterPro" id="IPR000612">
    <property type="entry name" value="PMP3"/>
</dbReference>
<organism evidence="6 7">
    <name type="scientific">Rhododendron simsii</name>
    <name type="common">Sims's rhododendron</name>
    <dbReference type="NCBI Taxonomy" id="118357"/>
    <lineage>
        <taxon>Eukaryota</taxon>
        <taxon>Viridiplantae</taxon>
        <taxon>Streptophyta</taxon>
        <taxon>Embryophyta</taxon>
        <taxon>Tracheophyta</taxon>
        <taxon>Spermatophyta</taxon>
        <taxon>Magnoliopsida</taxon>
        <taxon>eudicotyledons</taxon>
        <taxon>Gunneridae</taxon>
        <taxon>Pentapetalae</taxon>
        <taxon>asterids</taxon>
        <taxon>Ericales</taxon>
        <taxon>Ericaceae</taxon>
        <taxon>Ericoideae</taxon>
        <taxon>Rhodoreae</taxon>
        <taxon>Rhododendron</taxon>
    </lineage>
</organism>
<evidence type="ECO:0000256" key="2">
    <source>
        <dbReference type="ARBA" id="ARBA00009530"/>
    </source>
</evidence>
<evidence type="ECO:0000256" key="5">
    <source>
        <dbReference type="ARBA" id="ARBA00023136"/>
    </source>
</evidence>
<reference evidence="6" key="1">
    <citation type="submission" date="2019-11" db="EMBL/GenBank/DDBJ databases">
        <authorList>
            <person name="Liu Y."/>
            <person name="Hou J."/>
            <person name="Li T.-Q."/>
            <person name="Guan C.-H."/>
            <person name="Wu X."/>
            <person name="Wu H.-Z."/>
            <person name="Ling F."/>
            <person name="Zhang R."/>
            <person name="Shi X.-G."/>
            <person name="Ren J.-P."/>
            <person name="Chen E.-F."/>
            <person name="Sun J.-M."/>
        </authorList>
    </citation>
    <scope>NUCLEOTIDE SEQUENCE</scope>
    <source>
        <strain evidence="6">Adult_tree_wgs_1</strain>
        <tissue evidence="6">Leaves</tissue>
    </source>
</reference>
<dbReference type="Proteomes" id="UP000626092">
    <property type="component" value="Unassembled WGS sequence"/>
</dbReference>
<protein>
    <submittedName>
        <fullName evidence="6">Uncharacterized protein</fullName>
    </submittedName>
</protein>
<evidence type="ECO:0000313" key="6">
    <source>
        <dbReference type="EMBL" id="KAF7126278.1"/>
    </source>
</evidence>
<accession>A0A834LA86</accession>
<sequence>MGTATCVDIILAILLPPLGVFFKYGCKVLSLLSLLCGVLDLSVADHIGVHPWNPLCSLCPHQVNKPPEEEKMGRVSNAWAGGC</sequence>
<keyword evidence="4" id="KW-1133">Transmembrane helix</keyword>
<dbReference type="PROSITE" id="PS01309">
    <property type="entry name" value="UPF0057"/>
    <property type="match status" value="1"/>
</dbReference>
<gene>
    <name evidence="6" type="ORF">RHSIM_Rhsim11G0105800</name>
</gene>
<proteinExistence type="inferred from homology"/>